<evidence type="ECO:0000313" key="12">
    <source>
        <dbReference type="EMBL" id="MBR9972680.1"/>
    </source>
</evidence>
<dbReference type="Pfam" id="PF04313">
    <property type="entry name" value="HSDR_N"/>
    <property type="match status" value="1"/>
</dbReference>
<comment type="caution">
    <text evidence="12">The sequence shown here is derived from an EMBL/GenBank/DDBJ whole genome shotgun (WGS) entry which is preliminary data.</text>
</comment>
<dbReference type="Pfam" id="PF18766">
    <property type="entry name" value="SWI2_SNF2"/>
    <property type="match status" value="1"/>
</dbReference>
<gene>
    <name evidence="12" type="ORF">KEC16_13225</name>
</gene>
<dbReference type="GO" id="GO:0004519">
    <property type="term" value="F:endonuclease activity"/>
    <property type="evidence" value="ECO:0007669"/>
    <property type="project" value="UniProtKB-KW"/>
</dbReference>
<dbReference type="Pfam" id="PF22679">
    <property type="entry name" value="T1R_D3-like"/>
    <property type="match status" value="1"/>
</dbReference>
<evidence type="ECO:0000259" key="11">
    <source>
        <dbReference type="PROSITE" id="PS51192"/>
    </source>
</evidence>
<keyword evidence="6 12" id="KW-0255">Endonuclease</keyword>
<name>A0ABS5IE35_9PROT</name>
<comment type="subunit">
    <text evidence="10">The type I restriction/modification system is composed of three polypeptides R, M and S.</text>
</comment>
<dbReference type="InterPro" id="IPR004473">
    <property type="entry name" value="Restrct_endonuc_typeI_HsdR"/>
</dbReference>
<dbReference type="InterPro" id="IPR007409">
    <property type="entry name" value="Restrct_endonuc_type1_HsdR_N"/>
</dbReference>
<dbReference type="EMBL" id="JAGTUF010000013">
    <property type="protein sequence ID" value="MBR9972680.1"/>
    <property type="molecule type" value="Genomic_DNA"/>
</dbReference>
<dbReference type="PANTHER" id="PTHR30195:SF15">
    <property type="entry name" value="TYPE I RESTRICTION ENZYME HINDI ENDONUCLEASE SUBUNIT"/>
    <property type="match status" value="1"/>
</dbReference>
<dbReference type="Gene3D" id="3.90.1570.50">
    <property type="match status" value="1"/>
</dbReference>
<comment type="function">
    <text evidence="10">Subunit R is required for both nuclease and ATPase activities, but not for modification.</text>
</comment>
<keyword evidence="13" id="KW-1185">Reference proteome</keyword>
<keyword evidence="5 10" id="KW-0680">Restriction system</keyword>
<keyword evidence="7 10" id="KW-0378">Hydrolase</keyword>
<dbReference type="CDD" id="cd22332">
    <property type="entry name" value="HsdR_N"/>
    <property type="match status" value="1"/>
</dbReference>
<dbReference type="InterPro" id="IPR027417">
    <property type="entry name" value="P-loop_NTPase"/>
</dbReference>
<evidence type="ECO:0000256" key="7">
    <source>
        <dbReference type="ARBA" id="ARBA00022801"/>
    </source>
</evidence>
<dbReference type="SMART" id="SM00487">
    <property type="entry name" value="DEXDc"/>
    <property type="match status" value="1"/>
</dbReference>
<dbReference type="SUPFAM" id="SSF52540">
    <property type="entry name" value="P-loop containing nucleoside triphosphate hydrolases"/>
    <property type="match status" value="2"/>
</dbReference>
<accession>A0ABS5IE35</accession>
<sequence>MSGGVGQKERETQNRVIRLFTEKLKYDYLGNWIDRPGNRNIEDGFLRTFLADKQHVAPTLIDRAVFEFTKVATDQSRSLYDVNHAVYDLLRYGVKVKAETGENTQTIWLIDWKNPLNNHFAVAEEVTVAGSDAKAHTKRPDVVLYVNGIALGVLELKRSTVSVSEGIRQNRDNQKPEFIRPFFTTMQLVMAGSDTAGLRYGTILTPEKHYLTWKEDSPIEDVLDRHLTQVCDKRRFLEIIHDFIVFDAGTKKLCRHNQYFGVKAAQDRVRRREGGIIWHTQGSGKSLTMVWLAKWIRENVTDPRVLIITDRTELDEQIEKVFKGVNEDIRRSKSGSDLITVLNEPLPWLIGSLVHKFGREDADTDEFIEEVKRALPPGFKPKGDIYVFVDECHRTQTGVLHDAMKAILPNAMFIGFTGTPLLKADKQTSIEVFGTYIHTYRFDEAVRDQVVLDLRYEARDIDQVITSSAKIDQWFDSKTKGLTDLAKSQLKQRWGTLQKVLSSQSRLEKIVADIVMDMELRDRLKSGHGNAMLVSDSIYNACKFYELFEKTELAGKCAIITSYKPSPSDIKGEDSGEGLTEKLRQYDIYNRMLNGADPEKFETAVKTRFIDEPGQMKLLIVVDKLLTGFDAPSATYLYIDKKMSDHGLFQAICRVNRLDGDDKEYGTIIDYKDLFKSLEKSIQDYTSEALEGYDKKDVEGLLSNRMEKARERLDDAREAVKALCEPVPPPQDTAAYLHYFCAEDTLDKAALKANEPKRLTLYKLVAALLRAYAELANEMPEAGYSDAEIATIKGEVAHFENVRNEVKLASSDYIDLKMYEPAMRHLIDTYIRAEESEKISAFDDMSLIQLIVERGADAVDALPKGIKQNQEAVAETIENNVRKLIIDEQPVNPKYYESMSALLDALITERRNQAISYEEYLRRIVELTKNAKNPAGTAAYPVAIKTAAQRALFDNLDRDAEVALSIDADIRHVKKAGWRGSLIKEREVRAAIRDHIADKARIDAIFDLVKKQDEY</sequence>
<evidence type="ECO:0000256" key="2">
    <source>
        <dbReference type="ARBA" id="ARBA00008598"/>
    </source>
</evidence>
<dbReference type="EC" id="3.1.21.3" evidence="10"/>
<keyword evidence="4 10" id="KW-0547">Nucleotide-binding</keyword>
<comment type="catalytic activity">
    <reaction evidence="1 10">
        <text>Endonucleolytic cleavage of DNA to give random double-stranded fragments with terminal 5'-phosphates, ATP is simultaneously hydrolyzed.</text>
        <dbReference type="EC" id="3.1.21.3"/>
    </reaction>
</comment>
<dbReference type="PANTHER" id="PTHR30195">
    <property type="entry name" value="TYPE I SITE-SPECIFIC DEOXYRIBONUCLEASE PROTEIN SUBUNIT M AND R"/>
    <property type="match status" value="1"/>
</dbReference>
<evidence type="ECO:0000313" key="13">
    <source>
        <dbReference type="Proteomes" id="UP000680714"/>
    </source>
</evidence>
<dbReference type="InterPro" id="IPR055180">
    <property type="entry name" value="HsdR_RecA-like_helicase_dom_2"/>
</dbReference>
<evidence type="ECO:0000256" key="5">
    <source>
        <dbReference type="ARBA" id="ARBA00022747"/>
    </source>
</evidence>
<evidence type="ECO:0000256" key="9">
    <source>
        <dbReference type="ARBA" id="ARBA00023125"/>
    </source>
</evidence>
<evidence type="ECO:0000256" key="10">
    <source>
        <dbReference type="RuleBase" id="RU364115"/>
    </source>
</evidence>
<keyword evidence="8 10" id="KW-0067">ATP-binding</keyword>
<dbReference type="PROSITE" id="PS51192">
    <property type="entry name" value="HELICASE_ATP_BIND_1"/>
    <property type="match status" value="1"/>
</dbReference>
<dbReference type="CDD" id="cd18800">
    <property type="entry name" value="SF2_C_EcoR124I-like"/>
    <property type="match status" value="1"/>
</dbReference>
<dbReference type="InterPro" id="IPR014001">
    <property type="entry name" value="Helicase_ATP-bd"/>
</dbReference>
<evidence type="ECO:0000256" key="6">
    <source>
        <dbReference type="ARBA" id="ARBA00022759"/>
    </source>
</evidence>
<reference evidence="12 13" key="1">
    <citation type="submission" date="2021-04" db="EMBL/GenBank/DDBJ databases">
        <title>Magnetospirillum sulfuroxidans sp. nov., a facultative chemolithoautotrophic sulfur-oxidizing alphaproteobacterium isolated from freshwater sediment and proposals for Paramagetospirillum gen. nov., and Magnetospirillaceae fam. nov.</title>
        <authorList>
            <person name="Koziaeva V."/>
            <person name="Geelhoed J.S."/>
            <person name="Sorokin D.Y."/>
            <person name="Grouzdev D.S."/>
        </authorList>
    </citation>
    <scope>NUCLEOTIDE SEQUENCE [LARGE SCALE GENOMIC DNA]</scope>
    <source>
        <strain evidence="12 13">J10</strain>
    </source>
</reference>
<evidence type="ECO:0000256" key="3">
    <source>
        <dbReference type="ARBA" id="ARBA00022722"/>
    </source>
</evidence>
<dbReference type="Gene3D" id="3.40.50.300">
    <property type="entry name" value="P-loop containing nucleotide triphosphate hydrolases"/>
    <property type="match status" value="2"/>
</dbReference>
<dbReference type="InterPro" id="IPR040980">
    <property type="entry name" value="SWI2_SNF2"/>
</dbReference>
<keyword evidence="3" id="KW-0540">Nuclease</keyword>
<dbReference type="InterPro" id="IPR051268">
    <property type="entry name" value="Type-I_R_enzyme_R_subunit"/>
</dbReference>
<dbReference type="NCBIfam" id="TIGR00348">
    <property type="entry name" value="hsdR"/>
    <property type="match status" value="1"/>
</dbReference>
<evidence type="ECO:0000256" key="4">
    <source>
        <dbReference type="ARBA" id="ARBA00022741"/>
    </source>
</evidence>
<proteinExistence type="inferred from homology"/>
<dbReference type="Proteomes" id="UP000680714">
    <property type="component" value="Unassembled WGS sequence"/>
</dbReference>
<evidence type="ECO:0000256" key="1">
    <source>
        <dbReference type="ARBA" id="ARBA00000851"/>
    </source>
</evidence>
<dbReference type="RefSeq" id="WP_211549689.1">
    <property type="nucleotide sequence ID" value="NZ_JAGTUF010000013.1"/>
</dbReference>
<protein>
    <recommendedName>
        <fullName evidence="10">Type I restriction enzyme endonuclease subunit</fullName>
        <shortName evidence="10">R protein</shortName>
        <ecNumber evidence="10">3.1.21.3</ecNumber>
    </recommendedName>
</protein>
<dbReference type="CDD" id="cd18030">
    <property type="entry name" value="DEXHc_RE_I_HsdR"/>
    <property type="match status" value="1"/>
</dbReference>
<comment type="similarity">
    <text evidence="2 10">Belongs to the HsdR family.</text>
</comment>
<keyword evidence="9 10" id="KW-0238">DNA-binding</keyword>
<evidence type="ECO:0000256" key="8">
    <source>
        <dbReference type="ARBA" id="ARBA00022840"/>
    </source>
</evidence>
<feature type="domain" description="Helicase ATP-binding" evidence="11">
    <location>
        <begin position="266"/>
        <end position="438"/>
    </location>
</feature>
<organism evidence="12 13">
    <name type="scientific">Magnetospirillum sulfuroxidans</name>
    <dbReference type="NCBI Taxonomy" id="611300"/>
    <lineage>
        <taxon>Bacteria</taxon>
        <taxon>Pseudomonadati</taxon>
        <taxon>Pseudomonadota</taxon>
        <taxon>Alphaproteobacteria</taxon>
        <taxon>Rhodospirillales</taxon>
        <taxon>Rhodospirillaceae</taxon>
        <taxon>Magnetospirillum</taxon>
    </lineage>
</organism>